<comment type="similarity">
    <text evidence="6">Belongs to the ABC-4 integral membrane protein family.</text>
</comment>
<accession>A0A916VBY8</accession>
<gene>
    <name evidence="8" type="ORF">ANBU17_00240</name>
</gene>
<proteinExistence type="inferred from homology"/>
<protein>
    <submittedName>
        <fullName evidence="8">ABC transporter permease</fullName>
    </submittedName>
</protein>
<feature type="domain" description="ABC3 transporter permease C-terminal" evidence="7">
    <location>
        <begin position="64"/>
        <end position="182"/>
    </location>
</feature>
<dbReference type="PANTHER" id="PTHR46795">
    <property type="entry name" value="ABC TRANSPORTER PERMEASE-RELATED-RELATED"/>
    <property type="match status" value="1"/>
</dbReference>
<keyword evidence="9" id="KW-1185">Reference proteome</keyword>
<evidence type="ECO:0000256" key="6">
    <source>
        <dbReference type="PIRNR" id="PIRNR018968"/>
    </source>
</evidence>
<evidence type="ECO:0000256" key="2">
    <source>
        <dbReference type="ARBA" id="ARBA00022475"/>
    </source>
</evidence>
<feature type="transmembrane region" description="Helical" evidence="6">
    <location>
        <begin position="157"/>
        <end position="181"/>
    </location>
</feature>
<sequence length="687" mass="77614">MYFKIALHNVKKSIKDYTIYFLTLAFGICLFYLFNSIHSQQAILEINESQRSMLALIQTMISGISIFVAVILGLLIIYANQYLMKRRHKEMGIYLLLGMEKGQVSRILILETLFIGIFALAAGLAAGIFLSQGFSILTAKMFAVKMKEFQFIFSREAFLQTILYFVLIFLIVMLFNGVSISRYKIIDLLHSGKKNQKMRIKNLWISVVLFIISIVCLGAAYYNIWENGMMQVDWQFKLSIVLGIAGTFLFFFSLSGCFLNLVKGRKGFYYRGLNLFIFRQLNSKITTTFISMSMLCLMLFLAICAFATGTGMAETLNSNLEAVSPFDYSLYVNSDEDGNLKSGDEVLNDLKRDGIEIEKYAEPVNTITLYYQKDGTDRNLTMEPFLKGRESLSSYPKKQVEELMDENISLIRLSDYNNFLKIKGRDPITLKKNQYAVSCNFENVKDAFQDAVDDGQELTINGQKMKPLGRMLTDVYVNTSIQMDAGTLILPDDVMDKMQIKPVFGYINILWKSSYSGHSEVLSHEIEDVYGDDQISPSGNQRPFQSSFSREEVYEQGAGLSTIIIYIAIYIGIVFLITSAAVLALQQLSENADNLPKYRLLARLGTEDQMIRSAIKAQIITYFLIPMSLALVHSYVAIRIVSIVISQLGHMDVAGAVFKSVAAVLCIYGGYMAATYFGSKNMLRDRS</sequence>
<dbReference type="EMBL" id="BLYI01000002">
    <property type="protein sequence ID" value="GFO83677.1"/>
    <property type="molecule type" value="Genomic_DNA"/>
</dbReference>
<comment type="caution">
    <text evidence="8">The sequence shown here is derived from an EMBL/GenBank/DDBJ whole genome shotgun (WGS) entry which is preliminary data.</text>
</comment>
<name>A0A916VBY8_9FIRM</name>
<dbReference type="GO" id="GO:0055085">
    <property type="term" value="P:transmembrane transport"/>
    <property type="evidence" value="ECO:0007669"/>
    <property type="project" value="UniProtKB-UniRule"/>
</dbReference>
<feature type="transmembrane region" description="Helical" evidence="6">
    <location>
        <begin position="289"/>
        <end position="309"/>
    </location>
</feature>
<evidence type="ECO:0000256" key="5">
    <source>
        <dbReference type="ARBA" id="ARBA00023136"/>
    </source>
</evidence>
<dbReference type="InterPro" id="IPR003838">
    <property type="entry name" value="ABC3_permease_C"/>
</dbReference>
<feature type="transmembrane region" description="Helical" evidence="6">
    <location>
        <begin position="108"/>
        <end position="137"/>
    </location>
</feature>
<dbReference type="RefSeq" id="WP_201309497.1">
    <property type="nucleotide sequence ID" value="NZ_BLYI01000002.1"/>
</dbReference>
<feature type="transmembrane region" description="Helical" evidence="6">
    <location>
        <begin position="54"/>
        <end position="79"/>
    </location>
</feature>
<keyword evidence="3 6" id="KW-0812">Transmembrane</keyword>
<dbReference type="PANTHER" id="PTHR46795:SF3">
    <property type="entry name" value="ABC TRANSPORTER PERMEASE"/>
    <property type="match status" value="1"/>
</dbReference>
<evidence type="ECO:0000256" key="4">
    <source>
        <dbReference type="ARBA" id="ARBA00022989"/>
    </source>
</evidence>
<feature type="transmembrane region" description="Helical" evidence="6">
    <location>
        <begin position="657"/>
        <end position="677"/>
    </location>
</feature>
<dbReference type="PIRSF" id="PIRSF018968">
    <property type="entry name" value="ABC_permease_BceB"/>
    <property type="match status" value="1"/>
</dbReference>
<keyword evidence="4 6" id="KW-1133">Transmembrane helix</keyword>
<dbReference type="GO" id="GO:0005886">
    <property type="term" value="C:plasma membrane"/>
    <property type="evidence" value="ECO:0007669"/>
    <property type="project" value="UniProtKB-SubCell"/>
</dbReference>
<feature type="transmembrane region" description="Helical" evidence="6">
    <location>
        <begin position="17"/>
        <end position="34"/>
    </location>
</feature>
<feature type="transmembrane region" description="Helical" evidence="6">
    <location>
        <begin position="563"/>
        <end position="585"/>
    </location>
</feature>
<evidence type="ECO:0000313" key="8">
    <source>
        <dbReference type="EMBL" id="GFO83677.1"/>
    </source>
</evidence>
<dbReference type="Proteomes" id="UP000613208">
    <property type="component" value="Unassembled WGS sequence"/>
</dbReference>
<feature type="transmembrane region" description="Helical" evidence="6">
    <location>
        <begin position="236"/>
        <end position="262"/>
    </location>
</feature>
<feature type="transmembrane region" description="Helical" evidence="6">
    <location>
        <begin position="202"/>
        <end position="224"/>
    </location>
</feature>
<dbReference type="InterPro" id="IPR027022">
    <property type="entry name" value="ABC_permease_BceB-typ"/>
</dbReference>
<organism evidence="8 9">
    <name type="scientific">Anaerostipes butyraticus</name>
    <dbReference type="NCBI Taxonomy" id="645466"/>
    <lineage>
        <taxon>Bacteria</taxon>
        <taxon>Bacillati</taxon>
        <taxon>Bacillota</taxon>
        <taxon>Clostridia</taxon>
        <taxon>Lachnospirales</taxon>
        <taxon>Lachnospiraceae</taxon>
        <taxon>Anaerostipes</taxon>
    </lineage>
</organism>
<comment type="subcellular location">
    <subcellularLocation>
        <location evidence="1 6">Cell membrane</location>
        <topology evidence="1 6">Multi-pass membrane protein</topology>
    </subcellularLocation>
</comment>
<evidence type="ECO:0000256" key="1">
    <source>
        <dbReference type="ARBA" id="ARBA00004651"/>
    </source>
</evidence>
<evidence type="ECO:0000259" key="7">
    <source>
        <dbReference type="Pfam" id="PF02687"/>
    </source>
</evidence>
<keyword evidence="5 6" id="KW-0472">Membrane</keyword>
<keyword evidence="6" id="KW-0813">Transport</keyword>
<keyword evidence="2 6" id="KW-1003">Cell membrane</keyword>
<dbReference type="Pfam" id="PF02687">
    <property type="entry name" value="FtsX"/>
    <property type="match status" value="1"/>
</dbReference>
<dbReference type="InterPro" id="IPR052536">
    <property type="entry name" value="ABC-4_Integral_Memb_Prot"/>
</dbReference>
<evidence type="ECO:0000256" key="3">
    <source>
        <dbReference type="ARBA" id="ARBA00022692"/>
    </source>
</evidence>
<dbReference type="AlphaFoldDB" id="A0A916VBY8"/>
<feature type="transmembrane region" description="Helical" evidence="6">
    <location>
        <begin position="619"/>
        <end position="645"/>
    </location>
</feature>
<evidence type="ECO:0000313" key="9">
    <source>
        <dbReference type="Proteomes" id="UP000613208"/>
    </source>
</evidence>
<reference evidence="8" key="1">
    <citation type="submission" date="2020-06" db="EMBL/GenBank/DDBJ databases">
        <title>Characterization of fructooligosaccharide metabolism and fructooligosaccharide-degrading enzymes in human commensal butyrate producers.</title>
        <authorList>
            <person name="Tanno H."/>
            <person name="Fujii T."/>
            <person name="Hirano K."/>
            <person name="Maeno S."/>
            <person name="Tonozuka T."/>
            <person name="Sakamoto M."/>
            <person name="Ohkuma M."/>
            <person name="Tochio T."/>
            <person name="Endo A."/>
        </authorList>
    </citation>
    <scope>NUCLEOTIDE SEQUENCE</scope>
    <source>
        <strain evidence="8">JCM 17466</strain>
    </source>
</reference>